<dbReference type="Proteomes" id="UP000239326">
    <property type="component" value="Chromosome"/>
</dbReference>
<dbReference type="KEGG" id="simp:C6571_09760"/>
<dbReference type="EMBL" id="CP027669">
    <property type="protein sequence ID" value="AVO41537.1"/>
    <property type="molecule type" value="Genomic_DNA"/>
</dbReference>
<accession>A0A2S0N0G2</accession>
<evidence type="ECO:0000313" key="3">
    <source>
        <dbReference type="Proteomes" id="UP000239326"/>
    </source>
</evidence>
<organism evidence="2 3">
    <name type="scientific">Simplicispira suum</name>
    <dbReference type="NCBI Taxonomy" id="2109915"/>
    <lineage>
        <taxon>Bacteria</taxon>
        <taxon>Pseudomonadati</taxon>
        <taxon>Pseudomonadota</taxon>
        <taxon>Betaproteobacteria</taxon>
        <taxon>Burkholderiales</taxon>
        <taxon>Comamonadaceae</taxon>
        <taxon>Simplicispira</taxon>
    </lineage>
</organism>
<evidence type="ECO:0000259" key="1">
    <source>
        <dbReference type="Pfam" id="PF09836"/>
    </source>
</evidence>
<evidence type="ECO:0000313" key="2">
    <source>
        <dbReference type="EMBL" id="AVO41537.1"/>
    </source>
</evidence>
<dbReference type="InterPro" id="IPR018640">
    <property type="entry name" value="DUF2063"/>
</dbReference>
<proteinExistence type="predicted"/>
<gene>
    <name evidence="2" type="ORF">C6571_09760</name>
</gene>
<dbReference type="OrthoDB" id="4146344at2"/>
<protein>
    <submittedName>
        <fullName evidence="2">DUF2063 domain-containing protein</fullName>
    </submittedName>
</protein>
<name>A0A2S0N0G2_9BURK</name>
<dbReference type="RefSeq" id="WP_106446514.1">
    <property type="nucleotide sequence ID" value="NZ_CP027669.1"/>
</dbReference>
<keyword evidence="3" id="KW-1185">Reference proteome</keyword>
<feature type="domain" description="Putative DNA-binding" evidence="1">
    <location>
        <begin position="6"/>
        <end position="93"/>
    </location>
</feature>
<dbReference type="Pfam" id="PF09836">
    <property type="entry name" value="DUF2063"/>
    <property type="match status" value="1"/>
</dbReference>
<reference evidence="2 3" key="1">
    <citation type="submission" date="2018-03" db="EMBL/GenBank/DDBJ databases">
        <title>Genome sequencing of Simplicispira sp.</title>
        <authorList>
            <person name="Kim S.-J."/>
            <person name="Heo J."/>
            <person name="Kwon S.-W."/>
        </authorList>
    </citation>
    <scope>NUCLEOTIDE SEQUENCE [LARGE SCALE GENOMIC DNA]</scope>
    <source>
        <strain evidence="2 3">SC1-8</strain>
    </source>
</reference>
<dbReference type="AlphaFoldDB" id="A0A2S0N0G2"/>
<sequence length="258" mass="27034">MQLSAFQDGFCAALRTDTPAPAWMDALCAQPGFAVYRNSGRKAALDALRANYPTAVQLVGDDWFFGAAQAYLAVQPPTDGRLMDYGAGFAAFLAGFAPAAELPYLSEVAQLDRAWTEAHLAADAPPLAASWMASQPPDALGAAHIAPHPAARWLWCNEHPAYSIWQRHRDGLSVDAALPWQAEGALLTRPRGAVQWCALPRAGTVFLDACAAGRPLAEAAEAALAATPEGAPETLAQLMALLLASGALSTPAGAKDTT</sequence>